<comment type="function">
    <text evidence="4">Covalent carrier of the coenzyme of citrate lyase.</text>
</comment>
<comment type="caution">
    <text evidence="6">The sequence shown here is derived from an EMBL/GenBank/DDBJ whole genome shotgun (WGS) entry which is preliminary data.</text>
</comment>
<dbReference type="Proteomes" id="UP000275836">
    <property type="component" value="Unassembled WGS sequence"/>
</dbReference>
<dbReference type="Pfam" id="PF06857">
    <property type="entry name" value="ACP"/>
    <property type="match status" value="1"/>
</dbReference>
<evidence type="ECO:0000256" key="5">
    <source>
        <dbReference type="PIRSR" id="PIRSR002736-50"/>
    </source>
</evidence>
<dbReference type="NCBIfam" id="NF009726">
    <property type="entry name" value="PRK13253.1"/>
    <property type="match status" value="1"/>
</dbReference>
<dbReference type="AlphaFoldDB" id="A0A3P2RB70"/>
<name>A0A3P2RB70_WEIVI</name>
<comment type="similarity">
    <text evidence="4">Belongs to the CitD family.</text>
</comment>
<evidence type="ECO:0000313" key="6">
    <source>
        <dbReference type="EMBL" id="RRG17774.1"/>
    </source>
</evidence>
<dbReference type="NCBIfam" id="TIGR01608">
    <property type="entry name" value="citD"/>
    <property type="match status" value="1"/>
</dbReference>
<organism evidence="6 7">
    <name type="scientific">Weissella viridescens</name>
    <name type="common">Lactobacillus viridescens</name>
    <dbReference type="NCBI Taxonomy" id="1629"/>
    <lineage>
        <taxon>Bacteria</taxon>
        <taxon>Bacillati</taxon>
        <taxon>Bacillota</taxon>
        <taxon>Bacilli</taxon>
        <taxon>Lactobacillales</taxon>
        <taxon>Lactobacillaceae</taxon>
        <taxon>Weissella</taxon>
    </lineage>
</organism>
<protein>
    <recommendedName>
        <fullName evidence="4">Citrate lyase acyl carrier protein</fullName>
    </recommendedName>
    <alternativeName>
        <fullName evidence="4">Citrate lyase gamma chain</fullName>
    </alternativeName>
</protein>
<dbReference type="OrthoDB" id="1120942at2"/>
<evidence type="ECO:0000256" key="2">
    <source>
        <dbReference type="ARBA" id="ARBA00022490"/>
    </source>
</evidence>
<evidence type="ECO:0000313" key="7">
    <source>
        <dbReference type="Proteomes" id="UP000275836"/>
    </source>
</evidence>
<dbReference type="GO" id="GO:0005737">
    <property type="term" value="C:cytoplasm"/>
    <property type="evidence" value="ECO:0007669"/>
    <property type="project" value="UniProtKB-SubCell"/>
</dbReference>
<dbReference type="PIRSF" id="PIRSF002736">
    <property type="entry name" value="Citrt_lyas_gamma"/>
    <property type="match status" value="1"/>
</dbReference>
<proteinExistence type="inferred from homology"/>
<dbReference type="InterPro" id="IPR006495">
    <property type="entry name" value="CitD"/>
</dbReference>
<feature type="modified residue" description="O-(phosphoribosyl dephospho-coenzyme A)serine" evidence="4 5">
    <location>
        <position position="14"/>
    </location>
</feature>
<sequence length="97" mass="10481">MEIKKTAIAGTLESSDVQIMLSQGTDGIQFNLESDVEKQYGKAIKATVADVLKAYGVDNANVKIVDKGALDMVIKARAIAATQRALDIVDEPMWEVL</sequence>
<comment type="subcellular location">
    <subcellularLocation>
        <location evidence="1 4">Cytoplasm</location>
    </subcellularLocation>
</comment>
<reference evidence="6 7" key="1">
    <citation type="submission" date="2018-10" db="EMBL/GenBank/DDBJ databases">
        <title>Draft genome sequence of Weissella viridescens UCO-SMC3.</title>
        <authorList>
            <person name="Garcia-Cancino A."/>
            <person name="Espinoza-Monje M."/>
            <person name="Albarracin L."/>
            <person name="Garcia-Castillo V."/>
            <person name="Campos-Martin J."/>
            <person name="Nakano Y."/>
            <person name="Guitierrez-Zamorano C."/>
            <person name="Ikeda-Ohtsubo W."/>
            <person name="Morita H."/>
            <person name="Kitazawa H."/>
            <person name="Villena J."/>
        </authorList>
    </citation>
    <scope>NUCLEOTIDE SEQUENCE [LARGE SCALE GENOMIC DNA]</scope>
    <source>
        <strain evidence="6 7">UCO-SMC3</strain>
    </source>
</reference>
<keyword evidence="6" id="KW-0456">Lyase</keyword>
<dbReference type="GO" id="GO:0016829">
    <property type="term" value="F:lyase activity"/>
    <property type="evidence" value="ECO:0007669"/>
    <property type="project" value="UniProtKB-KW"/>
</dbReference>
<evidence type="ECO:0000256" key="3">
    <source>
        <dbReference type="ARBA" id="ARBA00022553"/>
    </source>
</evidence>
<dbReference type="HAMAP" id="MF_00805">
    <property type="entry name" value="CitD"/>
    <property type="match status" value="1"/>
</dbReference>
<evidence type="ECO:0000256" key="4">
    <source>
        <dbReference type="HAMAP-Rule" id="MF_00805"/>
    </source>
</evidence>
<evidence type="ECO:0000256" key="1">
    <source>
        <dbReference type="ARBA" id="ARBA00004496"/>
    </source>
</evidence>
<dbReference type="InterPro" id="IPR023439">
    <property type="entry name" value="Mal_deCO2ase/Cit_lyase_ACP"/>
</dbReference>
<gene>
    <name evidence="4 6" type="primary">citD</name>
    <name evidence="6" type="ORF">D3P96_06350</name>
</gene>
<dbReference type="EMBL" id="RHGY01000006">
    <property type="protein sequence ID" value="RRG17774.1"/>
    <property type="molecule type" value="Genomic_DNA"/>
</dbReference>
<keyword evidence="3 4" id="KW-0597">Phosphoprotein</keyword>
<accession>A0A3P2RB70</accession>
<dbReference type="RefSeq" id="WP_124943527.1">
    <property type="nucleotide sequence ID" value="NZ_RHGY01000006.1"/>
</dbReference>
<keyword evidence="2 4" id="KW-0963">Cytoplasm</keyword>
<comment type="subunit">
    <text evidence="4">Oligomer with a subunit composition of (alpha,beta,gamma)6.</text>
</comment>